<dbReference type="SUPFAM" id="SSF103190">
    <property type="entry name" value="Sensory domain-like"/>
    <property type="match status" value="1"/>
</dbReference>
<protein>
    <submittedName>
        <fullName evidence="13">Methyl-accepting chemotaxis protein</fullName>
    </submittedName>
</protein>
<dbReference type="GO" id="GO:0006935">
    <property type="term" value="P:chemotaxis"/>
    <property type="evidence" value="ECO:0007669"/>
    <property type="project" value="UniProtKB-KW"/>
</dbReference>
<dbReference type="CDD" id="cd06225">
    <property type="entry name" value="HAMP"/>
    <property type="match status" value="1"/>
</dbReference>
<dbReference type="PROSITE" id="PS50885">
    <property type="entry name" value="HAMP"/>
    <property type="match status" value="1"/>
</dbReference>
<dbReference type="Pfam" id="PF00672">
    <property type="entry name" value="HAMP"/>
    <property type="match status" value="1"/>
</dbReference>
<dbReference type="Pfam" id="PF00015">
    <property type="entry name" value="MCPsignal"/>
    <property type="match status" value="1"/>
</dbReference>
<evidence type="ECO:0000256" key="10">
    <source>
        <dbReference type="SAM" id="Phobius"/>
    </source>
</evidence>
<evidence type="ECO:0000256" key="9">
    <source>
        <dbReference type="PROSITE-ProRule" id="PRU00284"/>
    </source>
</evidence>
<feature type="domain" description="Methyl-accepting transducer" evidence="11">
    <location>
        <begin position="381"/>
        <end position="638"/>
    </location>
</feature>
<evidence type="ECO:0000313" key="14">
    <source>
        <dbReference type="Proteomes" id="UP000366051"/>
    </source>
</evidence>
<dbReference type="SUPFAM" id="SSF58104">
    <property type="entry name" value="Methyl-accepting chemotaxis protein (MCP) signaling domain"/>
    <property type="match status" value="1"/>
</dbReference>
<keyword evidence="4 10" id="KW-0812">Transmembrane</keyword>
<evidence type="ECO:0000256" key="8">
    <source>
        <dbReference type="ARBA" id="ARBA00029447"/>
    </source>
</evidence>
<feature type="transmembrane region" description="Helical" evidence="10">
    <location>
        <begin position="283"/>
        <end position="305"/>
    </location>
</feature>
<dbReference type="GO" id="GO:0007165">
    <property type="term" value="P:signal transduction"/>
    <property type="evidence" value="ECO:0007669"/>
    <property type="project" value="UniProtKB-KW"/>
</dbReference>
<evidence type="ECO:0000256" key="4">
    <source>
        <dbReference type="ARBA" id="ARBA00022692"/>
    </source>
</evidence>
<comment type="subcellular location">
    <subcellularLocation>
        <location evidence="1">Cell membrane</location>
        <topology evidence="1">Multi-pass membrane protein</topology>
    </subcellularLocation>
</comment>
<dbReference type="Proteomes" id="UP000366051">
    <property type="component" value="Chromosome"/>
</dbReference>
<dbReference type="PANTHER" id="PTHR32089">
    <property type="entry name" value="METHYL-ACCEPTING CHEMOTAXIS PROTEIN MCPB"/>
    <property type="match status" value="1"/>
</dbReference>
<evidence type="ECO:0000313" key="13">
    <source>
        <dbReference type="EMBL" id="QGG48927.1"/>
    </source>
</evidence>
<dbReference type="GO" id="GO:0004888">
    <property type="term" value="F:transmembrane signaling receptor activity"/>
    <property type="evidence" value="ECO:0007669"/>
    <property type="project" value="InterPro"/>
</dbReference>
<reference evidence="14" key="1">
    <citation type="submission" date="2019-11" db="EMBL/GenBank/DDBJ databases">
        <title>Genome sequence of Heliorestis convoluta strain HH, an alkaliphilic and minimalistic phototrophic bacterium from a soda lake in Egypt.</title>
        <authorList>
            <person name="Dewey E.D."/>
            <person name="Stokes L.M."/>
            <person name="Burchell B.M."/>
            <person name="Shaffer K.N."/>
            <person name="Huntington A.M."/>
            <person name="Baker J.M."/>
            <person name="Nadendla S."/>
            <person name="Giglio M.G."/>
            <person name="Touchman J.W."/>
            <person name="Blankenship R.E."/>
            <person name="Madigan M.T."/>
            <person name="Sattley W.M."/>
        </authorList>
    </citation>
    <scope>NUCLEOTIDE SEQUENCE [LARGE SCALE GENOMIC DNA]</scope>
    <source>
        <strain evidence="14">HH</strain>
    </source>
</reference>
<dbReference type="EMBL" id="CP045875">
    <property type="protein sequence ID" value="QGG48927.1"/>
    <property type="molecule type" value="Genomic_DNA"/>
</dbReference>
<evidence type="ECO:0000256" key="6">
    <source>
        <dbReference type="ARBA" id="ARBA00023136"/>
    </source>
</evidence>
<dbReference type="SMART" id="SM00304">
    <property type="entry name" value="HAMP"/>
    <property type="match status" value="1"/>
</dbReference>
<sequence>MFQGIKGKFILSFLVVIIAVTTAIGTTSYFYAKKAILTEIEDAMDAFAREGSKLVNSQLSRQLIFLEALAERRIVTDDTSWEEKVRILQNEAQRMGYQDFYLADPSGMARQFTIEEAWPDVRDRPYFHQALAGKPAVSDVIISRVTGQPVIVFAVPVFRDDQVAGVFFGTRDGTGLSTLAGGITIGRGGYAYIINEKGTFIAHPNEALVLETFNPIEEAQTQPELRELAAIMENHMIQGESGVAYYFFDGAERVVAYGPIEGTGWSLAVASTTEEYLSGLRQLVLVIAGATGFVMLAGAAIGTFFGNNFAKPIIEVTKQAEDLAQLNLKNDIPAEYLQRQDEVGRLAQSFQLIMNNLRTMVKELGQASQLMAATSEELTATSEQASSSADEVARAVGDVASGATKQADDTSQGTEKMMEFSTMIERNQSDLEDVNCAADKVLQLQKDGYQTLQHLLRKTEESAQAADHVSQVIASNNDNAQKIAASSKMIESIAAQTNLLALNAAIESARAGEAGRGFAVVAEEIRKLAEQSTQFSKDIETVLQALQSESQKAVEIMGSVSKVVTAQSQQVNRTEQTFQDIATAMEQTKGRINALNQSGQEMERKKEEIMAIIGRLSDIAGENAAAAEEASAATEEQSASMHEIARASDSLAQLAQALQGVIQRFKT</sequence>
<keyword evidence="5 10" id="KW-1133">Transmembrane helix</keyword>
<keyword evidence="7 9" id="KW-0807">Transducer</keyword>
<dbReference type="Gene3D" id="6.10.340.10">
    <property type="match status" value="1"/>
</dbReference>
<dbReference type="PRINTS" id="PR00260">
    <property type="entry name" value="CHEMTRNSDUCR"/>
</dbReference>
<evidence type="ECO:0000256" key="3">
    <source>
        <dbReference type="ARBA" id="ARBA00022500"/>
    </source>
</evidence>
<evidence type="ECO:0000259" key="12">
    <source>
        <dbReference type="PROSITE" id="PS50885"/>
    </source>
</evidence>
<keyword evidence="2" id="KW-1003">Cell membrane</keyword>
<dbReference type="GO" id="GO:0005886">
    <property type="term" value="C:plasma membrane"/>
    <property type="evidence" value="ECO:0007669"/>
    <property type="project" value="UniProtKB-SubCell"/>
</dbReference>
<keyword evidence="6 10" id="KW-0472">Membrane</keyword>
<dbReference type="InterPro" id="IPR004090">
    <property type="entry name" value="Chemotax_Me-accpt_rcpt"/>
</dbReference>
<evidence type="ECO:0000256" key="7">
    <source>
        <dbReference type="ARBA" id="ARBA00023224"/>
    </source>
</evidence>
<dbReference type="AlphaFoldDB" id="A0A5Q2N281"/>
<dbReference type="PANTHER" id="PTHR32089:SF112">
    <property type="entry name" value="LYSOZYME-LIKE PROTEIN-RELATED"/>
    <property type="match status" value="1"/>
</dbReference>
<dbReference type="KEGG" id="hcv:FTV88_2838"/>
<gene>
    <name evidence="13" type="ORF">FTV88_2838</name>
</gene>
<comment type="similarity">
    <text evidence="8">Belongs to the methyl-accepting chemotaxis (MCP) protein family.</text>
</comment>
<feature type="domain" description="HAMP" evidence="12">
    <location>
        <begin position="307"/>
        <end position="362"/>
    </location>
</feature>
<dbReference type="PROSITE" id="PS50111">
    <property type="entry name" value="CHEMOTAXIS_TRANSDUC_2"/>
    <property type="match status" value="1"/>
</dbReference>
<dbReference type="InterPro" id="IPR029151">
    <property type="entry name" value="Sensor-like_sf"/>
</dbReference>
<dbReference type="Gene3D" id="1.10.287.950">
    <property type="entry name" value="Methyl-accepting chemotaxis protein"/>
    <property type="match status" value="1"/>
</dbReference>
<accession>A0A5Q2N281</accession>
<evidence type="ECO:0000256" key="2">
    <source>
        <dbReference type="ARBA" id="ARBA00022475"/>
    </source>
</evidence>
<evidence type="ECO:0000256" key="5">
    <source>
        <dbReference type="ARBA" id="ARBA00022989"/>
    </source>
</evidence>
<dbReference type="Gene3D" id="3.30.450.20">
    <property type="entry name" value="PAS domain"/>
    <property type="match status" value="1"/>
</dbReference>
<dbReference type="CDD" id="cd12912">
    <property type="entry name" value="PDC2_MCP_like"/>
    <property type="match status" value="1"/>
</dbReference>
<dbReference type="Pfam" id="PF02743">
    <property type="entry name" value="dCache_1"/>
    <property type="match status" value="1"/>
</dbReference>
<dbReference type="InterPro" id="IPR003660">
    <property type="entry name" value="HAMP_dom"/>
</dbReference>
<name>A0A5Q2N281_9FIRM</name>
<proteinExistence type="inferred from homology"/>
<dbReference type="InterPro" id="IPR033479">
    <property type="entry name" value="dCache_1"/>
</dbReference>
<dbReference type="RefSeq" id="WP_162008049.1">
    <property type="nucleotide sequence ID" value="NZ_CP045875.1"/>
</dbReference>
<keyword evidence="14" id="KW-1185">Reference proteome</keyword>
<organism evidence="13 14">
    <name type="scientific">Heliorestis convoluta</name>
    <dbReference type="NCBI Taxonomy" id="356322"/>
    <lineage>
        <taxon>Bacteria</taxon>
        <taxon>Bacillati</taxon>
        <taxon>Bacillota</taxon>
        <taxon>Clostridia</taxon>
        <taxon>Eubacteriales</taxon>
        <taxon>Heliobacteriaceae</taxon>
        <taxon>Heliorestis</taxon>
    </lineage>
</organism>
<dbReference type="InterPro" id="IPR004089">
    <property type="entry name" value="MCPsignal_dom"/>
</dbReference>
<keyword evidence="3" id="KW-0145">Chemotaxis</keyword>
<evidence type="ECO:0000259" key="11">
    <source>
        <dbReference type="PROSITE" id="PS50111"/>
    </source>
</evidence>
<evidence type="ECO:0000256" key="1">
    <source>
        <dbReference type="ARBA" id="ARBA00004651"/>
    </source>
</evidence>
<dbReference type="SMART" id="SM00283">
    <property type="entry name" value="MA"/>
    <property type="match status" value="1"/>
</dbReference>
<dbReference type="CDD" id="cd12914">
    <property type="entry name" value="PDC1_DGC_like"/>
    <property type="match status" value="1"/>
</dbReference>